<accession>A0A368SYS4</accession>
<comment type="caution">
    <text evidence="1">The sequence shown here is derived from an EMBL/GenBank/DDBJ whole genome shotgun (WGS) entry which is preliminary data.</text>
</comment>
<evidence type="ECO:0000313" key="2">
    <source>
        <dbReference type="Proteomes" id="UP000253318"/>
    </source>
</evidence>
<protein>
    <submittedName>
        <fullName evidence="1">Uncharacterized protein</fullName>
    </submittedName>
</protein>
<name>A0A368SYS4_9ACTN</name>
<keyword evidence="2" id="KW-1185">Reference proteome</keyword>
<sequence>MIVRCVRIISPVSGAVASDHPGIRVGAEYPVLEVVTTASRVWLRIPERPGALAERDSPGLWDAAMFTVVSGRIPDCWIAGLRDGRVILSPEEWQRPGFWEDYFDGDPAAGAEYARLRAEVLSSA</sequence>
<organism evidence="1 2">
    <name type="scientific">Marinitenerispora sediminis</name>
    <dbReference type="NCBI Taxonomy" id="1931232"/>
    <lineage>
        <taxon>Bacteria</taxon>
        <taxon>Bacillati</taxon>
        <taxon>Actinomycetota</taxon>
        <taxon>Actinomycetes</taxon>
        <taxon>Streptosporangiales</taxon>
        <taxon>Nocardiopsidaceae</taxon>
        <taxon>Marinitenerispora</taxon>
    </lineage>
</organism>
<proteinExistence type="predicted"/>
<evidence type="ECO:0000313" key="1">
    <source>
        <dbReference type="EMBL" id="RCV49732.1"/>
    </source>
</evidence>
<dbReference type="EMBL" id="QEIN01000313">
    <property type="protein sequence ID" value="RCV49732.1"/>
    <property type="molecule type" value="Genomic_DNA"/>
</dbReference>
<reference evidence="1 2" key="1">
    <citation type="submission" date="2018-04" db="EMBL/GenBank/DDBJ databases">
        <title>Novel actinobacteria from marine sediment.</title>
        <authorList>
            <person name="Ng Z.Y."/>
            <person name="Tan G.Y.A."/>
        </authorList>
    </citation>
    <scope>NUCLEOTIDE SEQUENCE [LARGE SCALE GENOMIC DNA]</scope>
    <source>
        <strain evidence="1 2">TPS81</strain>
    </source>
</reference>
<dbReference type="Proteomes" id="UP000253318">
    <property type="component" value="Unassembled WGS sequence"/>
</dbReference>
<dbReference type="OrthoDB" id="4192092at2"/>
<gene>
    <name evidence="1" type="ORF">DEF24_24915</name>
</gene>
<dbReference type="AlphaFoldDB" id="A0A368SYS4"/>